<feature type="signal peptide" evidence="1">
    <location>
        <begin position="1"/>
        <end position="19"/>
    </location>
</feature>
<dbReference type="EMBL" id="WWBZ02000001">
    <property type="protein sequence ID" value="KAF4313509.1"/>
    <property type="molecule type" value="Genomic_DNA"/>
</dbReference>
<accession>A0A8H4N6X1</accession>
<keyword evidence="3" id="KW-1185">Reference proteome</keyword>
<protein>
    <submittedName>
        <fullName evidence="2">Uncharacterized protein</fullName>
    </submittedName>
</protein>
<reference evidence="2" key="1">
    <citation type="submission" date="2020-04" db="EMBL/GenBank/DDBJ databases">
        <title>Genome Assembly and Annotation of Botryosphaeria dothidea sdau 11-99, a Latent Pathogen of Apple Fruit Ring Rot in China.</title>
        <authorList>
            <person name="Yu C."/>
            <person name="Diao Y."/>
            <person name="Lu Q."/>
            <person name="Zhao J."/>
            <person name="Cui S."/>
            <person name="Peng C."/>
            <person name="He B."/>
            <person name="Liu H."/>
        </authorList>
    </citation>
    <scope>NUCLEOTIDE SEQUENCE [LARGE SCALE GENOMIC DNA]</scope>
    <source>
        <strain evidence="2">Sdau11-99</strain>
    </source>
</reference>
<dbReference type="Proteomes" id="UP000572817">
    <property type="component" value="Unassembled WGS sequence"/>
</dbReference>
<sequence length="146" mass="15436">MLVLLATLLLQFVHHLALAHPVNPDSIDTSVQASLLTCTGINFSGECTRQTVALGNNNCLSLDGTALSLQPDNGLDCIFYANGVCRTFLDPAAESLRVFYPGNADLSAGWSPLSFSCVALNTTEFAEENVEEEEGLQGVEVAVSSG</sequence>
<comment type="caution">
    <text evidence="2">The sequence shown here is derived from an EMBL/GenBank/DDBJ whole genome shotgun (WGS) entry which is preliminary data.</text>
</comment>
<evidence type="ECO:0000256" key="1">
    <source>
        <dbReference type="SAM" id="SignalP"/>
    </source>
</evidence>
<proteinExistence type="predicted"/>
<organism evidence="2 3">
    <name type="scientific">Botryosphaeria dothidea</name>
    <dbReference type="NCBI Taxonomy" id="55169"/>
    <lineage>
        <taxon>Eukaryota</taxon>
        <taxon>Fungi</taxon>
        <taxon>Dikarya</taxon>
        <taxon>Ascomycota</taxon>
        <taxon>Pezizomycotina</taxon>
        <taxon>Dothideomycetes</taxon>
        <taxon>Dothideomycetes incertae sedis</taxon>
        <taxon>Botryosphaeriales</taxon>
        <taxon>Botryosphaeriaceae</taxon>
        <taxon>Botryosphaeria</taxon>
    </lineage>
</organism>
<feature type="chain" id="PRO_5034889784" evidence="1">
    <location>
        <begin position="20"/>
        <end position="146"/>
    </location>
</feature>
<dbReference type="AlphaFoldDB" id="A0A8H4N6X1"/>
<evidence type="ECO:0000313" key="2">
    <source>
        <dbReference type="EMBL" id="KAF4313509.1"/>
    </source>
</evidence>
<gene>
    <name evidence="2" type="ORF">GTA08_BOTSDO00311</name>
</gene>
<keyword evidence="1" id="KW-0732">Signal</keyword>
<evidence type="ECO:0000313" key="3">
    <source>
        <dbReference type="Proteomes" id="UP000572817"/>
    </source>
</evidence>
<name>A0A8H4N6X1_9PEZI</name>
<dbReference type="OrthoDB" id="2910287at2759"/>